<dbReference type="HOGENOM" id="CLU_094166_0_0_9"/>
<accession>G5IJ57</accession>
<gene>
    <name evidence="2" type="ORF">HMPREF9473_03535</name>
</gene>
<dbReference type="AlphaFoldDB" id="G5IJ57"/>
<keyword evidence="3" id="KW-1185">Reference proteome</keyword>
<organism evidence="2 3">
    <name type="scientific">Hungatella hathewayi WAL-18680</name>
    <dbReference type="NCBI Taxonomy" id="742737"/>
    <lineage>
        <taxon>Bacteria</taxon>
        <taxon>Bacillati</taxon>
        <taxon>Bacillota</taxon>
        <taxon>Clostridia</taxon>
        <taxon>Lachnospirales</taxon>
        <taxon>Lachnospiraceae</taxon>
        <taxon>Hungatella</taxon>
    </lineage>
</organism>
<dbReference type="EMBL" id="ADLN01000097">
    <property type="protein sequence ID" value="EHI58477.1"/>
    <property type="molecule type" value="Genomic_DNA"/>
</dbReference>
<dbReference type="Proteomes" id="UP000005384">
    <property type="component" value="Unassembled WGS sequence"/>
</dbReference>
<feature type="signal peptide" evidence="1">
    <location>
        <begin position="1"/>
        <end position="23"/>
    </location>
</feature>
<feature type="chain" id="PRO_5003478861" evidence="1">
    <location>
        <begin position="24"/>
        <end position="210"/>
    </location>
</feature>
<evidence type="ECO:0000313" key="2">
    <source>
        <dbReference type="EMBL" id="EHI58477.1"/>
    </source>
</evidence>
<keyword evidence="1" id="KW-0732">Signal</keyword>
<name>G5IJ57_9FIRM</name>
<evidence type="ECO:0000256" key="1">
    <source>
        <dbReference type="SAM" id="SignalP"/>
    </source>
</evidence>
<proteinExistence type="predicted"/>
<sequence length="210" mass="22765">MKKLAACLIAGSLLIWAARPAYAGGTREITVPADQDAQAEVSFVGTIKVELISVVMPAGDIDFEVDTALPFEISSPGTQITGPDITVENLSVVPIQVEISRVAEIEPGDVIFYGDKFSDRYPQSFRMVDKISEVEMPGTALLALGVKDYPYTERELEQKAIKPGREDIAVTKISAKESCTLQLYGKVAPDFYGAYQFTVKPTLKISAARG</sequence>
<reference evidence="2 3" key="1">
    <citation type="submission" date="2011-08" db="EMBL/GenBank/DDBJ databases">
        <title>The Genome Sequence of Clostridium hathewayi WAL-18680.</title>
        <authorList>
            <consortium name="The Broad Institute Genome Sequencing Platform"/>
            <person name="Earl A."/>
            <person name="Ward D."/>
            <person name="Feldgarden M."/>
            <person name="Gevers D."/>
            <person name="Finegold S.M."/>
            <person name="Summanen P.H."/>
            <person name="Molitoris D.R."/>
            <person name="Song M."/>
            <person name="Daigneault M."/>
            <person name="Allen-Vercoe E."/>
            <person name="Young S.K."/>
            <person name="Zeng Q."/>
            <person name="Gargeya S."/>
            <person name="Fitzgerald M."/>
            <person name="Haas B."/>
            <person name="Abouelleil A."/>
            <person name="Alvarado L."/>
            <person name="Arachchi H.M."/>
            <person name="Berlin A."/>
            <person name="Brown A."/>
            <person name="Chapman S.B."/>
            <person name="Chen Z."/>
            <person name="Dunbar C."/>
            <person name="Freedman E."/>
            <person name="Gearin G."/>
            <person name="Gellesch M."/>
            <person name="Goldberg J."/>
            <person name="Griggs A."/>
            <person name="Gujja S."/>
            <person name="Heiman D."/>
            <person name="Howarth C."/>
            <person name="Larson L."/>
            <person name="Lui A."/>
            <person name="MacDonald P.J.P."/>
            <person name="Montmayeur A."/>
            <person name="Murphy C."/>
            <person name="Neiman D."/>
            <person name="Pearson M."/>
            <person name="Priest M."/>
            <person name="Roberts A."/>
            <person name="Saif S."/>
            <person name="Shea T."/>
            <person name="Shenoy N."/>
            <person name="Sisk P."/>
            <person name="Stolte C."/>
            <person name="Sykes S."/>
            <person name="Wortman J."/>
            <person name="Nusbaum C."/>
            <person name="Birren B."/>
        </authorList>
    </citation>
    <scope>NUCLEOTIDE SEQUENCE [LARGE SCALE GENOMIC DNA]</scope>
    <source>
        <strain evidence="2 3">WAL-18680</strain>
    </source>
</reference>
<dbReference type="RefSeq" id="WP_006781525.1">
    <property type="nucleotide sequence ID" value="NZ_CP040506.1"/>
</dbReference>
<dbReference type="PATRIC" id="fig|742737.3.peg.3513"/>
<protein>
    <submittedName>
        <fullName evidence="2">Uncharacterized protein</fullName>
    </submittedName>
</protein>
<evidence type="ECO:0000313" key="3">
    <source>
        <dbReference type="Proteomes" id="UP000005384"/>
    </source>
</evidence>
<comment type="caution">
    <text evidence="2">The sequence shown here is derived from an EMBL/GenBank/DDBJ whole genome shotgun (WGS) entry which is preliminary data.</text>
</comment>